<keyword evidence="1" id="KW-0677">Repeat</keyword>
<dbReference type="STRING" id="1806994.A0A507C1B1"/>
<evidence type="ECO:0000259" key="6">
    <source>
        <dbReference type="PROSITE" id="PS50222"/>
    </source>
</evidence>
<proteinExistence type="predicted"/>
<sequence>MAFSAAANQQPDGQYRVLDKSWEDIQQKASIWTFANWISTKLAVRGIAPIKSLATDLSSGETLIQLLEIIGDESLGKYNKHPKLRLQKIENMNKALEFIKKRGVNLTNIGAEDIVDSNSKLILGLIWTIILRFSIADISEEGLTAKEGLLLWCQRKTQPYSADFAIKDFTFSWNSGLALCALIHRHRPDLLDYWTLDKSNKRENTTLAMNVAAEHLNIPKLFEPEDLVDVPKPDERSVMTYVAQYFHAFSGMDKMDTAGRRLGQFGQVMHAAWEMQNDYERRVRAFMAGISETQKGWAKSSNFTEYSEAKQQLTEFDQYKRTTKRGWVAEKRDLDALLGNIQTKLKTYNLSPYVPPAGLATADMESSWTQLVRLEGERKQKLTSVIREIKETLKKKFATAANQFQAELERISASLASLEGELEGQLEAVNQLISKLQPLKTHLVDIENLNSECVQANIEDNEYTIYDHSDLEFDWGLVSQSLSKKASFIQNQIVARTMTNVSPQQLEEYSETFRHFDKDNSNTLSRHEFKAALQVQGYTYDEGEFDKIFADVSKGDDIVSFEEYITFVRSVEEDKTTPEQLKSTFKTLAGDKVEKAVEYIFEWNLHLLNSPHPSLSTQSYITEQNFLVGGLQPAVIEMFKATLPKKEGVEGGYDYVAYLRKVFAN</sequence>
<comment type="caution">
    <text evidence="7">The sequence shown here is derived from an EMBL/GenBank/DDBJ whole genome shotgun (WGS) entry which is preliminary data.</text>
</comment>
<evidence type="ECO:0000259" key="5">
    <source>
        <dbReference type="PROSITE" id="PS50021"/>
    </source>
</evidence>
<dbReference type="EMBL" id="QEAO01000047">
    <property type="protein sequence ID" value="TPX31293.1"/>
    <property type="molecule type" value="Genomic_DNA"/>
</dbReference>
<dbReference type="FunFam" id="1.10.418.10:FF:000077">
    <property type="entry name" value="Related to alpha-actinin"/>
    <property type="match status" value="1"/>
</dbReference>
<dbReference type="SUPFAM" id="SSF47576">
    <property type="entry name" value="Calponin-homology domain, CH-domain"/>
    <property type="match status" value="1"/>
</dbReference>
<evidence type="ECO:0000313" key="7">
    <source>
        <dbReference type="EMBL" id="TPX31293.1"/>
    </source>
</evidence>
<feature type="domain" description="Calponin-homology (CH)" evidence="5">
    <location>
        <begin position="143"/>
        <end position="250"/>
    </location>
</feature>
<keyword evidence="3" id="KW-0009">Actin-binding</keyword>
<dbReference type="PROSITE" id="PS00020">
    <property type="entry name" value="ACTININ_2"/>
    <property type="match status" value="1"/>
</dbReference>
<dbReference type="PROSITE" id="PS50222">
    <property type="entry name" value="EF_HAND_2"/>
    <property type="match status" value="1"/>
</dbReference>
<evidence type="ECO:0000256" key="1">
    <source>
        <dbReference type="ARBA" id="ARBA00022737"/>
    </source>
</evidence>
<dbReference type="OrthoDB" id="10017054at2759"/>
<dbReference type="InterPro" id="IPR036872">
    <property type="entry name" value="CH_dom_sf"/>
</dbReference>
<dbReference type="RefSeq" id="XP_031022752.1">
    <property type="nucleotide sequence ID" value="XM_031171247.1"/>
</dbReference>
<name>A0A507C1B1_9FUNG</name>
<dbReference type="Gene3D" id="1.10.238.10">
    <property type="entry name" value="EF-hand"/>
    <property type="match status" value="2"/>
</dbReference>
<gene>
    <name evidence="7" type="ORF">SmJEL517_g05321</name>
</gene>
<accession>A0A507C1B1</accession>
<dbReference type="SMART" id="SM00033">
    <property type="entry name" value="CH"/>
    <property type="match status" value="2"/>
</dbReference>
<dbReference type="InterPro" id="IPR011992">
    <property type="entry name" value="EF-hand-dom_pair"/>
</dbReference>
<dbReference type="InterPro" id="IPR001589">
    <property type="entry name" value="Actinin_actin-bd_CS"/>
</dbReference>
<dbReference type="Pfam" id="PF13405">
    <property type="entry name" value="EF-hand_6"/>
    <property type="match status" value="1"/>
</dbReference>
<dbReference type="SMART" id="SM01184">
    <property type="entry name" value="efhand_Ca_insen"/>
    <property type="match status" value="1"/>
</dbReference>
<feature type="coiled-coil region" evidence="4">
    <location>
        <begin position="401"/>
        <end position="435"/>
    </location>
</feature>
<dbReference type="Gene3D" id="1.10.418.10">
    <property type="entry name" value="Calponin-like domain"/>
    <property type="match status" value="2"/>
</dbReference>
<dbReference type="SMART" id="SM00054">
    <property type="entry name" value="EFh"/>
    <property type="match status" value="2"/>
</dbReference>
<dbReference type="InterPro" id="IPR002048">
    <property type="entry name" value="EF_hand_dom"/>
</dbReference>
<dbReference type="InterPro" id="IPR018247">
    <property type="entry name" value="EF_Hand_1_Ca_BS"/>
</dbReference>
<dbReference type="Proteomes" id="UP000319731">
    <property type="component" value="Unassembled WGS sequence"/>
</dbReference>
<dbReference type="FunFam" id="1.10.418.10:FF:000001">
    <property type="entry name" value="Actinin alpha 1"/>
    <property type="match status" value="1"/>
</dbReference>
<dbReference type="AlphaFoldDB" id="A0A507C1B1"/>
<dbReference type="GO" id="GO:0003779">
    <property type="term" value="F:actin binding"/>
    <property type="evidence" value="ECO:0007669"/>
    <property type="project" value="UniProtKB-KW"/>
</dbReference>
<evidence type="ECO:0000256" key="4">
    <source>
        <dbReference type="SAM" id="Coils"/>
    </source>
</evidence>
<feature type="domain" description="EF-hand" evidence="6">
    <location>
        <begin position="504"/>
        <end position="539"/>
    </location>
</feature>
<dbReference type="GeneID" id="42006544"/>
<dbReference type="GO" id="GO:0005509">
    <property type="term" value="F:calcium ion binding"/>
    <property type="evidence" value="ECO:0007669"/>
    <property type="project" value="InterPro"/>
</dbReference>
<evidence type="ECO:0000256" key="3">
    <source>
        <dbReference type="ARBA" id="ARBA00023203"/>
    </source>
</evidence>
<organism evidence="7 8">
    <name type="scientific">Synchytrium microbalum</name>
    <dbReference type="NCBI Taxonomy" id="1806994"/>
    <lineage>
        <taxon>Eukaryota</taxon>
        <taxon>Fungi</taxon>
        <taxon>Fungi incertae sedis</taxon>
        <taxon>Chytridiomycota</taxon>
        <taxon>Chytridiomycota incertae sedis</taxon>
        <taxon>Chytridiomycetes</taxon>
        <taxon>Synchytriales</taxon>
        <taxon>Synchytriaceae</taxon>
        <taxon>Synchytrium</taxon>
    </lineage>
</organism>
<keyword evidence="4" id="KW-0175">Coiled coil</keyword>
<evidence type="ECO:0000256" key="2">
    <source>
        <dbReference type="ARBA" id="ARBA00022837"/>
    </source>
</evidence>
<feature type="domain" description="Calponin-homology (CH)" evidence="5">
    <location>
        <begin position="28"/>
        <end position="134"/>
    </location>
</feature>
<dbReference type="SUPFAM" id="SSF46966">
    <property type="entry name" value="Spectrin repeat"/>
    <property type="match status" value="2"/>
</dbReference>
<evidence type="ECO:0000313" key="8">
    <source>
        <dbReference type="Proteomes" id="UP000319731"/>
    </source>
</evidence>
<dbReference type="Pfam" id="PF00307">
    <property type="entry name" value="CH"/>
    <property type="match status" value="2"/>
</dbReference>
<dbReference type="PANTHER" id="PTHR11915">
    <property type="entry name" value="SPECTRIN/FILAMIN RELATED CYTOSKELETAL PROTEIN"/>
    <property type="match status" value="1"/>
</dbReference>
<dbReference type="PROSITE" id="PS50021">
    <property type="entry name" value="CH"/>
    <property type="match status" value="2"/>
</dbReference>
<keyword evidence="8" id="KW-1185">Reference proteome</keyword>
<dbReference type="InterPro" id="IPR001715">
    <property type="entry name" value="CH_dom"/>
</dbReference>
<dbReference type="SUPFAM" id="SSF47473">
    <property type="entry name" value="EF-hand"/>
    <property type="match status" value="1"/>
</dbReference>
<protein>
    <submittedName>
        <fullName evidence="7">Uncharacterized protein</fullName>
    </submittedName>
</protein>
<keyword evidence="2" id="KW-0106">Calcium</keyword>
<dbReference type="CDD" id="cd00051">
    <property type="entry name" value="EFh"/>
    <property type="match status" value="1"/>
</dbReference>
<dbReference type="Gene3D" id="1.20.58.60">
    <property type="match status" value="2"/>
</dbReference>
<dbReference type="PROSITE" id="PS00018">
    <property type="entry name" value="EF_HAND_1"/>
    <property type="match status" value="1"/>
</dbReference>
<reference evidence="7 8" key="1">
    <citation type="journal article" date="2019" name="Sci. Rep.">
        <title>Comparative genomics of chytrid fungi reveal insights into the obligate biotrophic and pathogenic lifestyle of Synchytrium endobioticum.</title>
        <authorList>
            <person name="van de Vossenberg B.T.L.H."/>
            <person name="Warris S."/>
            <person name="Nguyen H.D.T."/>
            <person name="van Gent-Pelzer M.P.E."/>
            <person name="Joly D.L."/>
            <person name="van de Geest H.C."/>
            <person name="Bonants P.J.M."/>
            <person name="Smith D.S."/>
            <person name="Levesque C.A."/>
            <person name="van der Lee T.A.J."/>
        </authorList>
    </citation>
    <scope>NUCLEOTIDE SEQUENCE [LARGE SCALE GENOMIC DNA]</scope>
    <source>
        <strain evidence="7 8">JEL517</strain>
    </source>
</reference>